<protein>
    <submittedName>
        <fullName evidence="4">Surfactant protein B</fullName>
    </submittedName>
</protein>
<dbReference type="OrthoDB" id="69496at2759"/>
<dbReference type="InterPro" id="IPR008139">
    <property type="entry name" value="SaposinB_dom"/>
</dbReference>
<dbReference type="Pfam" id="PF03489">
    <property type="entry name" value="SapB_2"/>
    <property type="match status" value="1"/>
</dbReference>
<evidence type="ECO:0000313" key="5">
    <source>
        <dbReference type="Proteomes" id="UP000053660"/>
    </source>
</evidence>
<dbReference type="SMART" id="SM00741">
    <property type="entry name" value="SapB"/>
    <property type="match status" value="1"/>
</dbReference>
<organism evidence="4 5">
    <name type="scientific">Oesophagostomum dentatum</name>
    <name type="common">Nodular worm</name>
    <dbReference type="NCBI Taxonomy" id="61180"/>
    <lineage>
        <taxon>Eukaryota</taxon>
        <taxon>Metazoa</taxon>
        <taxon>Ecdysozoa</taxon>
        <taxon>Nematoda</taxon>
        <taxon>Chromadorea</taxon>
        <taxon>Rhabditida</taxon>
        <taxon>Rhabditina</taxon>
        <taxon>Rhabditomorpha</taxon>
        <taxon>Strongyloidea</taxon>
        <taxon>Strongylidae</taxon>
        <taxon>Oesophagostomum</taxon>
    </lineage>
</organism>
<evidence type="ECO:0000256" key="2">
    <source>
        <dbReference type="SAM" id="SignalP"/>
    </source>
</evidence>
<name>A0A0B1T543_OESDE</name>
<dbReference type="AlphaFoldDB" id="A0A0B1T543"/>
<evidence type="ECO:0000256" key="1">
    <source>
        <dbReference type="ARBA" id="ARBA00023157"/>
    </source>
</evidence>
<feature type="domain" description="Saposin B-type" evidence="3">
    <location>
        <begin position="22"/>
        <end position="98"/>
    </location>
</feature>
<accession>A0A0B1T543</accession>
<evidence type="ECO:0000313" key="4">
    <source>
        <dbReference type="EMBL" id="KHJ92648.1"/>
    </source>
</evidence>
<dbReference type="PROSITE" id="PS50015">
    <property type="entry name" value="SAP_B"/>
    <property type="match status" value="1"/>
</dbReference>
<dbReference type="SUPFAM" id="SSF47862">
    <property type="entry name" value="Saposin"/>
    <property type="match status" value="1"/>
</dbReference>
<reference evidence="4 5" key="1">
    <citation type="submission" date="2014-03" db="EMBL/GenBank/DDBJ databases">
        <title>Draft genome of the hookworm Oesophagostomum dentatum.</title>
        <authorList>
            <person name="Mitreva M."/>
        </authorList>
    </citation>
    <scope>NUCLEOTIDE SEQUENCE [LARGE SCALE GENOMIC DNA]</scope>
    <source>
        <strain evidence="4 5">OD-Hann</strain>
    </source>
</reference>
<evidence type="ECO:0000259" key="3">
    <source>
        <dbReference type="PROSITE" id="PS50015"/>
    </source>
</evidence>
<feature type="chain" id="PRO_5002062173" evidence="2">
    <location>
        <begin position="19"/>
        <end position="98"/>
    </location>
</feature>
<dbReference type="Proteomes" id="UP000053660">
    <property type="component" value="Unassembled WGS sequence"/>
</dbReference>
<dbReference type="InterPro" id="IPR011001">
    <property type="entry name" value="Saposin-like"/>
</dbReference>
<keyword evidence="2" id="KW-0732">Signal</keyword>
<dbReference type="EMBL" id="KN551225">
    <property type="protein sequence ID" value="KHJ92648.1"/>
    <property type="molecule type" value="Genomic_DNA"/>
</dbReference>
<feature type="signal peptide" evidence="2">
    <location>
        <begin position="1"/>
        <end position="18"/>
    </location>
</feature>
<dbReference type="Gene3D" id="1.10.225.10">
    <property type="entry name" value="Saposin-like"/>
    <property type="match status" value="1"/>
</dbReference>
<keyword evidence="5" id="KW-1185">Reference proteome</keyword>
<dbReference type="InterPro" id="IPR008138">
    <property type="entry name" value="SapB_2"/>
</dbReference>
<sequence length="98" mass="11458">MRSTVLFFLVLCVSVVCAEKKKKPLCEMCENVIEYLDKVLQKGEDMEKSLHVYCRTDCPEFLKMYCEKIDQSLKYIIEKLKDHGTPEQICTDIHFCVA</sequence>
<proteinExistence type="predicted"/>
<gene>
    <name evidence="4" type="ORF">OESDEN_07460</name>
</gene>
<keyword evidence="1" id="KW-1015">Disulfide bond</keyword>